<organism evidence="4 5">
    <name type="scientific">Hyaloscypha variabilis (strain UAMH 11265 / GT02V1 / F)</name>
    <name type="common">Meliniomyces variabilis</name>
    <dbReference type="NCBI Taxonomy" id="1149755"/>
    <lineage>
        <taxon>Eukaryota</taxon>
        <taxon>Fungi</taxon>
        <taxon>Dikarya</taxon>
        <taxon>Ascomycota</taxon>
        <taxon>Pezizomycotina</taxon>
        <taxon>Leotiomycetes</taxon>
        <taxon>Helotiales</taxon>
        <taxon>Hyaloscyphaceae</taxon>
        <taxon>Hyaloscypha</taxon>
        <taxon>Hyaloscypha variabilis</taxon>
    </lineage>
</organism>
<dbReference type="InterPro" id="IPR020904">
    <property type="entry name" value="Sc_DH/Rdtase_CS"/>
</dbReference>
<dbReference type="PRINTS" id="PR00081">
    <property type="entry name" value="GDHRDH"/>
</dbReference>
<dbReference type="PRINTS" id="PR00080">
    <property type="entry name" value="SDRFAMILY"/>
</dbReference>
<keyword evidence="3" id="KW-0560">Oxidoreductase</keyword>
<dbReference type="STRING" id="1149755.A0A2J6RH33"/>
<gene>
    <name evidence="4" type="ORF">L207DRAFT_431507</name>
</gene>
<evidence type="ECO:0000313" key="5">
    <source>
        <dbReference type="Proteomes" id="UP000235786"/>
    </source>
</evidence>
<dbReference type="EMBL" id="KZ613948">
    <property type="protein sequence ID" value="PMD37844.1"/>
    <property type="molecule type" value="Genomic_DNA"/>
</dbReference>
<dbReference type="GO" id="GO:0009688">
    <property type="term" value="P:abscisic acid biosynthetic process"/>
    <property type="evidence" value="ECO:0007669"/>
    <property type="project" value="UniProtKB-ARBA"/>
</dbReference>
<comment type="similarity">
    <text evidence="1">Belongs to the short-chain dehydrogenases/reductases (SDR) family.</text>
</comment>
<dbReference type="AlphaFoldDB" id="A0A2J6RH33"/>
<dbReference type="PROSITE" id="PS00061">
    <property type="entry name" value="ADH_SHORT"/>
    <property type="match status" value="1"/>
</dbReference>
<accession>A0A2J6RH33</accession>
<sequence length="260" mass="27030">MASLQGKVIAITGAASGIGLALAHLAGAQGAKLALADIQIEPLQTVVAELKAANIDVIGTPLNVTSNQAVDDWIAATIHHFGRVDGAANIAGVTTKEAKYPFLADVSNEEWEFVMGINTTGLFYLLRAQVRVMKNGASIVNASSGTGLVGRPGMAAYSASKHAVIGLTKSVAKEYGPKGIRVNAVAPGPIKTPMLSRVYGDTKEENIESTPKEDLKPMSAIPLARFGEASEVAKLFAFLLSDDSSYITGSVHRVDGGALS</sequence>
<dbReference type="InterPro" id="IPR036291">
    <property type="entry name" value="NAD(P)-bd_dom_sf"/>
</dbReference>
<reference evidence="4 5" key="1">
    <citation type="submission" date="2016-04" db="EMBL/GenBank/DDBJ databases">
        <title>A degradative enzymes factory behind the ericoid mycorrhizal symbiosis.</title>
        <authorList>
            <consortium name="DOE Joint Genome Institute"/>
            <person name="Martino E."/>
            <person name="Morin E."/>
            <person name="Grelet G."/>
            <person name="Kuo A."/>
            <person name="Kohler A."/>
            <person name="Daghino S."/>
            <person name="Barry K."/>
            <person name="Choi C."/>
            <person name="Cichocki N."/>
            <person name="Clum A."/>
            <person name="Copeland A."/>
            <person name="Hainaut M."/>
            <person name="Haridas S."/>
            <person name="Labutti K."/>
            <person name="Lindquist E."/>
            <person name="Lipzen A."/>
            <person name="Khouja H.-R."/>
            <person name="Murat C."/>
            <person name="Ohm R."/>
            <person name="Olson A."/>
            <person name="Spatafora J."/>
            <person name="Veneault-Fourrey C."/>
            <person name="Henrissat B."/>
            <person name="Grigoriev I."/>
            <person name="Martin F."/>
            <person name="Perotto S."/>
        </authorList>
    </citation>
    <scope>NUCLEOTIDE SEQUENCE [LARGE SCALE GENOMIC DNA]</scope>
    <source>
        <strain evidence="4 5">F</strain>
    </source>
</reference>
<protein>
    <submittedName>
        <fullName evidence="4">3-alpha--hydroxysteroid dehydrogenase</fullName>
    </submittedName>
</protein>
<dbReference type="Pfam" id="PF13561">
    <property type="entry name" value="adh_short_C2"/>
    <property type="match status" value="1"/>
</dbReference>
<evidence type="ECO:0000313" key="4">
    <source>
        <dbReference type="EMBL" id="PMD37844.1"/>
    </source>
</evidence>
<dbReference type="PANTHER" id="PTHR24321:SF8">
    <property type="entry name" value="ESTRADIOL 17-BETA-DEHYDROGENASE 8-RELATED"/>
    <property type="match status" value="1"/>
</dbReference>
<evidence type="ECO:0000256" key="1">
    <source>
        <dbReference type="ARBA" id="ARBA00006484"/>
    </source>
</evidence>
<dbReference type="OrthoDB" id="1669814at2759"/>
<dbReference type="Proteomes" id="UP000235786">
    <property type="component" value="Unassembled WGS sequence"/>
</dbReference>
<evidence type="ECO:0000256" key="3">
    <source>
        <dbReference type="ARBA" id="ARBA00023002"/>
    </source>
</evidence>
<dbReference type="GO" id="GO:0016491">
    <property type="term" value="F:oxidoreductase activity"/>
    <property type="evidence" value="ECO:0007669"/>
    <property type="project" value="UniProtKB-KW"/>
</dbReference>
<dbReference type="FunFam" id="3.40.50.720:FF:000084">
    <property type="entry name" value="Short-chain dehydrogenase reductase"/>
    <property type="match status" value="1"/>
</dbReference>
<evidence type="ECO:0000256" key="2">
    <source>
        <dbReference type="ARBA" id="ARBA00022857"/>
    </source>
</evidence>
<dbReference type="SUPFAM" id="SSF51735">
    <property type="entry name" value="NAD(P)-binding Rossmann-fold domains"/>
    <property type="match status" value="1"/>
</dbReference>
<dbReference type="Gene3D" id="3.40.50.720">
    <property type="entry name" value="NAD(P)-binding Rossmann-like Domain"/>
    <property type="match status" value="1"/>
</dbReference>
<dbReference type="InterPro" id="IPR002347">
    <property type="entry name" value="SDR_fam"/>
</dbReference>
<keyword evidence="5" id="KW-1185">Reference proteome</keyword>
<dbReference type="PANTHER" id="PTHR24321">
    <property type="entry name" value="DEHYDROGENASES, SHORT CHAIN"/>
    <property type="match status" value="1"/>
</dbReference>
<keyword evidence="2" id="KW-0521">NADP</keyword>
<name>A0A2J6RH33_HYAVF</name>
<proteinExistence type="inferred from homology"/>